<name>A0A2I0ALK7_9ASPA</name>
<evidence type="ECO:0000256" key="1">
    <source>
        <dbReference type="SAM" id="SignalP"/>
    </source>
</evidence>
<organism evidence="2 3">
    <name type="scientific">Apostasia shenzhenica</name>
    <dbReference type="NCBI Taxonomy" id="1088818"/>
    <lineage>
        <taxon>Eukaryota</taxon>
        <taxon>Viridiplantae</taxon>
        <taxon>Streptophyta</taxon>
        <taxon>Embryophyta</taxon>
        <taxon>Tracheophyta</taxon>
        <taxon>Spermatophyta</taxon>
        <taxon>Magnoliopsida</taxon>
        <taxon>Liliopsida</taxon>
        <taxon>Asparagales</taxon>
        <taxon>Orchidaceae</taxon>
        <taxon>Apostasioideae</taxon>
        <taxon>Apostasia</taxon>
    </lineage>
</organism>
<proteinExistence type="predicted"/>
<dbReference type="AlphaFoldDB" id="A0A2I0ALK7"/>
<dbReference type="EMBL" id="KZ451973">
    <property type="protein sequence ID" value="PKA56451.1"/>
    <property type="molecule type" value="Genomic_DNA"/>
</dbReference>
<gene>
    <name evidence="2" type="ORF">AXF42_Ash014955</name>
</gene>
<protein>
    <submittedName>
        <fullName evidence="2">Uncharacterized protein</fullName>
    </submittedName>
</protein>
<evidence type="ECO:0000313" key="2">
    <source>
        <dbReference type="EMBL" id="PKA56451.1"/>
    </source>
</evidence>
<accession>A0A2I0ALK7</accession>
<feature type="signal peptide" evidence="1">
    <location>
        <begin position="1"/>
        <end position="22"/>
    </location>
</feature>
<reference evidence="2 3" key="1">
    <citation type="journal article" date="2017" name="Nature">
        <title>The Apostasia genome and the evolution of orchids.</title>
        <authorList>
            <person name="Zhang G.Q."/>
            <person name="Liu K.W."/>
            <person name="Li Z."/>
            <person name="Lohaus R."/>
            <person name="Hsiao Y.Y."/>
            <person name="Niu S.C."/>
            <person name="Wang J.Y."/>
            <person name="Lin Y.C."/>
            <person name="Xu Q."/>
            <person name="Chen L.J."/>
            <person name="Yoshida K."/>
            <person name="Fujiwara S."/>
            <person name="Wang Z.W."/>
            <person name="Zhang Y.Q."/>
            <person name="Mitsuda N."/>
            <person name="Wang M."/>
            <person name="Liu G.H."/>
            <person name="Pecoraro L."/>
            <person name="Huang H.X."/>
            <person name="Xiao X.J."/>
            <person name="Lin M."/>
            <person name="Wu X.Y."/>
            <person name="Wu W.L."/>
            <person name="Chen Y.Y."/>
            <person name="Chang S.B."/>
            <person name="Sakamoto S."/>
            <person name="Ohme-Takagi M."/>
            <person name="Yagi M."/>
            <person name="Zeng S.J."/>
            <person name="Shen C.Y."/>
            <person name="Yeh C.M."/>
            <person name="Luo Y.B."/>
            <person name="Tsai W.C."/>
            <person name="Van de Peer Y."/>
            <person name="Liu Z.J."/>
        </authorList>
    </citation>
    <scope>NUCLEOTIDE SEQUENCE [LARGE SCALE GENOMIC DNA]</scope>
    <source>
        <strain evidence="3">cv. Shenzhen</strain>
        <tissue evidence="2">Stem</tissue>
    </source>
</reference>
<feature type="chain" id="PRO_5014166556" evidence="1">
    <location>
        <begin position="23"/>
        <end position="133"/>
    </location>
</feature>
<evidence type="ECO:0000313" key="3">
    <source>
        <dbReference type="Proteomes" id="UP000236161"/>
    </source>
</evidence>
<dbReference type="Proteomes" id="UP000236161">
    <property type="component" value="Unassembled WGS sequence"/>
</dbReference>
<keyword evidence="3" id="KW-1185">Reference proteome</keyword>
<sequence length="133" mass="14334">MASFLLPSSLALLFLFVTAAAALRPTAVKRSLDLKNEAEGPVVDGLAEFAVEEVNQKRALDYEKANGQKMPPKDNFLYQKPLSAEVQTLGDTTDSFTIDIDVLENANTIHGSIQAVLNVGSNGELKLGSWKAN</sequence>
<keyword evidence="1" id="KW-0732">Signal</keyword>